<keyword evidence="1" id="KW-1133">Transmembrane helix</keyword>
<keyword evidence="1" id="KW-0472">Membrane</keyword>
<dbReference type="Proteomes" id="UP000177777">
    <property type="component" value="Unassembled WGS sequence"/>
</dbReference>
<evidence type="ECO:0000313" key="3">
    <source>
        <dbReference type="Proteomes" id="UP000177777"/>
    </source>
</evidence>
<sequence>MSKGKILLMAGIWISVLPYLGFPYGLKNILFTLSGFGIIYIGYMLYKENKKGLKKEGTLFENFSENTDFTGEDIGNN</sequence>
<proteinExistence type="predicted"/>
<evidence type="ECO:0000256" key="1">
    <source>
        <dbReference type="SAM" id="Phobius"/>
    </source>
</evidence>
<keyword evidence="1" id="KW-0812">Transmembrane</keyword>
<comment type="caution">
    <text evidence="2">The sequence shown here is derived from an EMBL/GenBank/DDBJ whole genome shotgun (WGS) entry which is preliminary data.</text>
</comment>
<dbReference type="EMBL" id="MFUE01000013">
    <property type="protein sequence ID" value="OGI77590.1"/>
    <property type="molecule type" value="Genomic_DNA"/>
</dbReference>
<feature type="transmembrane region" description="Helical" evidence="1">
    <location>
        <begin position="7"/>
        <end position="22"/>
    </location>
</feature>
<accession>A0A1F6W6N9</accession>
<gene>
    <name evidence="2" type="ORF">A3D42_01170</name>
</gene>
<organism evidence="2 3">
    <name type="scientific">Candidatus Nomurabacteria bacterium RIFCSPHIGHO2_02_FULL_41_18</name>
    <dbReference type="NCBI Taxonomy" id="1801754"/>
    <lineage>
        <taxon>Bacteria</taxon>
        <taxon>Candidatus Nomuraibacteriota</taxon>
    </lineage>
</organism>
<dbReference type="STRING" id="1801754.A3D42_01170"/>
<reference evidence="2 3" key="1">
    <citation type="journal article" date="2016" name="Nat. Commun.">
        <title>Thousands of microbial genomes shed light on interconnected biogeochemical processes in an aquifer system.</title>
        <authorList>
            <person name="Anantharaman K."/>
            <person name="Brown C.T."/>
            <person name="Hug L.A."/>
            <person name="Sharon I."/>
            <person name="Castelle C.J."/>
            <person name="Probst A.J."/>
            <person name="Thomas B.C."/>
            <person name="Singh A."/>
            <person name="Wilkins M.J."/>
            <person name="Karaoz U."/>
            <person name="Brodie E.L."/>
            <person name="Williams K.H."/>
            <person name="Hubbard S.S."/>
            <person name="Banfield J.F."/>
        </authorList>
    </citation>
    <scope>NUCLEOTIDE SEQUENCE [LARGE SCALE GENOMIC DNA]</scope>
</reference>
<name>A0A1F6W6N9_9BACT</name>
<dbReference type="AlphaFoldDB" id="A0A1F6W6N9"/>
<feature type="transmembrane region" description="Helical" evidence="1">
    <location>
        <begin position="28"/>
        <end position="46"/>
    </location>
</feature>
<evidence type="ECO:0000313" key="2">
    <source>
        <dbReference type="EMBL" id="OGI77590.1"/>
    </source>
</evidence>
<protein>
    <submittedName>
        <fullName evidence="2">Uncharacterized protein</fullName>
    </submittedName>
</protein>